<keyword evidence="1" id="KW-0472">Membrane</keyword>
<proteinExistence type="predicted"/>
<keyword evidence="3" id="KW-1185">Reference proteome</keyword>
<protein>
    <submittedName>
        <fullName evidence="2">Uncharacterized protein</fullName>
    </submittedName>
</protein>
<reference evidence="2 3" key="1">
    <citation type="journal article" date="2018" name="Harmful Algae">
        <title>The highly heterogeneous methylated genomes and diverse restriction-modification systems of bloom-forming Microcystis.</title>
        <authorList>
            <person name="Zhao L."/>
            <person name="Song Y."/>
            <person name="Li L."/>
            <person name="Gan N."/>
            <person name="Brand J.J."/>
            <person name="Song L."/>
        </authorList>
    </citation>
    <scope>NUCLEOTIDE SEQUENCE [LARGE SCALE GENOMIC DNA]</scope>
    <source>
        <strain evidence="2 3">PCC 7806SL</strain>
    </source>
</reference>
<organism evidence="2 3">
    <name type="scientific">Microcystis aeruginosa PCC 7806SL</name>
    <dbReference type="NCBI Taxonomy" id="1903187"/>
    <lineage>
        <taxon>Bacteria</taxon>
        <taxon>Bacillati</taxon>
        <taxon>Cyanobacteriota</taxon>
        <taxon>Cyanophyceae</taxon>
        <taxon>Oscillatoriophycideae</taxon>
        <taxon>Chroococcales</taxon>
        <taxon>Microcystaceae</taxon>
        <taxon>Microcystis</taxon>
    </lineage>
</organism>
<keyword evidence="1" id="KW-1133">Transmembrane helix</keyword>
<feature type="transmembrane region" description="Helical" evidence="1">
    <location>
        <begin position="31"/>
        <end position="47"/>
    </location>
</feature>
<evidence type="ECO:0000313" key="2">
    <source>
        <dbReference type="EMBL" id="ARI80465.1"/>
    </source>
</evidence>
<dbReference type="AlphaFoldDB" id="A0AB33BK45"/>
<dbReference type="EMBL" id="CP020771">
    <property type="protein sequence ID" value="ARI80465.1"/>
    <property type="molecule type" value="Genomic_DNA"/>
</dbReference>
<accession>A0AB33BK45</accession>
<keyword evidence="1" id="KW-0812">Transmembrane</keyword>
<evidence type="ECO:0000256" key="1">
    <source>
        <dbReference type="SAM" id="Phobius"/>
    </source>
</evidence>
<gene>
    <name evidence="2" type="ORF">BH695_1184</name>
</gene>
<evidence type="ECO:0000313" key="3">
    <source>
        <dbReference type="Proteomes" id="UP000192439"/>
    </source>
</evidence>
<sequence length="48" mass="5272">MHPIHRLASVSLTALLSICQAFYTILNISLVFALSLSWGVLFSMSVYG</sequence>
<dbReference type="Proteomes" id="UP000192439">
    <property type="component" value="Chromosome"/>
</dbReference>
<name>A0AB33BK45_MICA7</name>